<dbReference type="Proteomes" id="UP000029964">
    <property type="component" value="Unassembled WGS sequence"/>
</dbReference>
<dbReference type="AlphaFoldDB" id="A0A086T6P2"/>
<protein>
    <submittedName>
        <fullName evidence="1">Uncharacterized protein</fullName>
    </submittedName>
</protein>
<reference evidence="2" key="1">
    <citation type="journal article" date="2014" name="Genome Announc.">
        <title>Genome sequence and annotation of Acremonium chrysogenum, producer of the beta-lactam antibiotic cephalosporin C.</title>
        <authorList>
            <person name="Terfehr D."/>
            <person name="Dahlmann T.A."/>
            <person name="Specht T."/>
            <person name="Zadra I."/>
            <person name="Kuernsteiner H."/>
            <person name="Kueck U."/>
        </authorList>
    </citation>
    <scope>NUCLEOTIDE SEQUENCE [LARGE SCALE GENOMIC DNA]</scope>
    <source>
        <strain evidence="2">ATCC 11550 / CBS 779.69 / DSM 880 / IAM 14645 / JCM 23072 / IMI 49137</strain>
    </source>
</reference>
<dbReference type="OrthoDB" id="2011986at2759"/>
<keyword evidence="2" id="KW-1185">Reference proteome</keyword>
<dbReference type="PANTHER" id="PTHR28086">
    <property type="entry name" value="UPF0662 PROTEIN YPL260W"/>
    <property type="match status" value="1"/>
</dbReference>
<dbReference type="STRING" id="857340.A0A086T6P2"/>
<dbReference type="PANTHER" id="PTHR28086:SF1">
    <property type="entry name" value="CU(2+) SUPPRESSING AND BLEOMYCIN SENSITIVE PROTEIN 1"/>
    <property type="match status" value="1"/>
</dbReference>
<dbReference type="InterPro" id="IPR018810">
    <property type="entry name" value="UPF0662"/>
</dbReference>
<name>A0A086T6P2_HAPC1</name>
<dbReference type="HOGENOM" id="CLU_026648_0_0_1"/>
<accession>A0A086T6P2</accession>
<dbReference type="GO" id="GO:0005634">
    <property type="term" value="C:nucleus"/>
    <property type="evidence" value="ECO:0007669"/>
    <property type="project" value="TreeGrafter"/>
</dbReference>
<sequence>MDTPAVPLPEDAREREVLDRLVLVRDQLLLLKRDRTTYIRSQDVLPLYDEAIEQVKALNAIRAETGNKEENRVDKVIDGCFQLFSLFYLTIGRNNEAPAAYALTSTIKRLLDHLNEVNLYSAKDLDSISATLARLSTSIHQAEKVETTDAHHSPYLLELVSKRVERCQQTTKSLQKRLERFGECLLDKHEKIISILRSISLANTKTKFSTSEVRKLRDQLLELGEARTDGEFCSVDGSIPPGSAEVAELYERCLKWSDMVLERKGQIGDQWRPTYDALVTIRNELDKLSLTQAWSLRETDLYDYQRQLDKIDESRQGGNFIDEKGRPADLWTQRTLLYLIRRSYGYIYQLMIQSEPVSEALLPVYTQLQTLKKCLLEVKDSGGVSSVRELYPYSMKLHSIDDMRTDGKFIVNGDIPEGQGSVCELLAECFDICYELRVTAEEASEAGK</sequence>
<dbReference type="GO" id="GO:0005737">
    <property type="term" value="C:cytoplasm"/>
    <property type="evidence" value="ECO:0007669"/>
    <property type="project" value="TreeGrafter"/>
</dbReference>
<comment type="caution">
    <text evidence="1">The sequence shown here is derived from an EMBL/GenBank/DDBJ whole genome shotgun (WGS) entry which is preliminary data.</text>
</comment>
<organism evidence="1 2">
    <name type="scientific">Hapsidospora chrysogenum (strain ATCC 11550 / CBS 779.69 / DSM 880 / IAM 14645 / JCM 23072 / IMI 49137)</name>
    <name type="common">Acremonium chrysogenum</name>
    <dbReference type="NCBI Taxonomy" id="857340"/>
    <lineage>
        <taxon>Eukaryota</taxon>
        <taxon>Fungi</taxon>
        <taxon>Dikarya</taxon>
        <taxon>Ascomycota</taxon>
        <taxon>Pezizomycotina</taxon>
        <taxon>Sordariomycetes</taxon>
        <taxon>Hypocreomycetidae</taxon>
        <taxon>Hypocreales</taxon>
        <taxon>Bionectriaceae</taxon>
        <taxon>Hapsidospora</taxon>
    </lineage>
</organism>
<dbReference type="EMBL" id="JPKY01000038">
    <property type="protein sequence ID" value="KFH45024.1"/>
    <property type="molecule type" value="Genomic_DNA"/>
</dbReference>
<evidence type="ECO:0000313" key="1">
    <source>
        <dbReference type="EMBL" id="KFH45024.1"/>
    </source>
</evidence>
<dbReference type="Pfam" id="PF10303">
    <property type="entry name" value="DUF2408"/>
    <property type="match status" value="1"/>
</dbReference>
<proteinExistence type="predicted"/>
<evidence type="ECO:0000313" key="2">
    <source>
        <dbReference type="Proteomes" id="UP000029964"/>
    </source>
</evidence>
<gene>
    <name evidence="1" type="ORF">ACRE_041280</name>
</gene>